<reference evidence="2" key="3">
    <citation type="submission" date="2025-09" db="UniProtKB">
        <authorList>
            <consortium name="Ensembl"/>
        </authorList>
    </citation>
    <scope>IDENTIFICATION</scope>
</reference>
<gene>
    <name evidence="2" type="primary">LOC114456599</name>
</gene>
<protein>
    <submittedName>
        <fullName evidence="2">Uncharacterized LOC114456599</fullName>
    </submittedName>
</protein>
<feature type="domain" description="C-type lectin" evidence="1">
    <location>
        <begin position="151"/>
        <end position="273"/>
    </location>
</feature>
<evidence type="ECO:0000313" key="3">
    <source>
        <dbReference type="Proteomes" id="UP000694680"/>
    </source>
</evidence>
<keyword evidence="3" id="KW-1185">Reference proteome</keyword>
<organism evidence="2 3">
    <name type="scientific">Gouania willdenowi</name>
    <name type="common">Blunt-snouted clingfish</name>
    <name type="synonym">Lepadogaster willdenowi</name>
    <dbReference type="NCBI Taxonomy" id="441366"/>
    <lineage>
        <taxon>Eukaryota</taxon>
        <taxon>Metazoa</taxon>
        <taxon>Chordata</taxon>
        <taxon>Craniata</taxon>
        <taxon>Vertebrata</taxon>
        <taxon>Euteleostomi</taxon>
        <taxon>Actinopterygii</taxon>
        <taxon>Neopterygii</taxon>
        <taxon>Teleostei</taxon>
        <taxon>Neoteleostei</taxon>
        <taxon>Acanthomorphata</taxon>
        <taxon>Ovalentaria</taxon>
        <taxon>Blenniimorphae</taxon>
        <taxon>Blenniiformes</taxon>
        <taxon>Gobiesocoidei</taxon>
        <taxon>Gobiesocidae</taxon>
        <taxon>Gobiesocinae</taxon>
        <taxon>Gouania</taxon>
    </lineage>
</organism>
<dbReference type="InterPro" id="IPR016187">
    <property type="entry name" value="CTDL_fold"/>
</dbReference>
<reference evidence="2" key="2">
    <citation type="submission" date="2025-08" db="UniProtKB">
        <authorList>
            <consortium name="Ensembl"/>
        </authorList>
    </citation>
    <scope>IDENTIFICATION</scope>
</reference>
<reference evidence="2" key="1">
    <citation type="submission" date="2020-06" db="EMBL/GenBank/DDBJ databases">
        <authorList>
            <consortium name="Wellcome Sanger Institute Data Sharing"/>
        </authorList>
    </citation>
    <scope>NUCLEOTIDE SEQUENCE [LARGE SCALE GENOMIC DNA]</scope>
</reference>
<accession>A0A8C5I9Q6</accession>
<dbReference type="PANTHER" id="PTHR45784:SF8">
    <property type="entry name" value="C-TYPE MANNOSE RECEPTOR 2-RELATED"/>
    <property type="match status" value="1"/>
</dbReference>
<proteinExistence type="predicted"/>
<dbReference type="PANTHER" id="PTHR45784">
    <property type="entry name" value="C-TYPE LECTIN DOMAIN FAMILY 20 MEMBER A-RELATED"/>
    <property type="match status" value="1"/>
</dbReference>
<dbReference type="Ensembl" id="ENSGWIT00000059383.1">
    <property type="protein sequence ID" value="ENSGWIP00000055139.1"/>
    <property type="gene ID" value="ENSGWIG00000026266.1"/>
</dbReference>
<dbReference type="InterPro" id="IPR016186">
    <property type="entry name" value="C-type_lectin-like/link_sf"/>
</dbReference>
<dbReference type="CDD" id="cd00037">
    <property type="entry name" value="CLECT"/>
    <property type="match status" value="2"/>
</dbReference>
<dbReference type="Proteomes" id="UP000694680">
    <property type="component" value="Chromosome 22"/>
</dbReference>
<name>A0A8C5I9Q6_GOUWI</name>
<evidence type="ECO:0000259" key="1">
    <source>
        <dbReference type="PROSITE" id="PS50041"/>
    </source>
</evidence>
<sequence>MINLENYYAWIGLTKDSDTEIWMWRSTSIPIYTWAKGEPQPTDSCASIFYSTKELYGFPCEVYFFFVCRKYIQFVFVDESKTLKGAEEYCQKHDMTLATLLSSDDLKKFVNYEFSFWIQTVNGSEPNQSDKCTTMTTKAKTVAARTCSDHFPSVCMTDNVILIMEKKTWEEAMTHCRELVLSPEDQSRYELVSVEAGIDDAFLRARASQADTEQVWVGLRFLGRTWFWINRISMSYPDLPQCPPPGKNCGVISKTSAHLEMADCGEKKNFLCYKL</sequence>
<evidence type="ECO:0000313" key="2">
    <source>
        <dbReference type="Ensembl" id="ENSGWIP00000055139.1"/>
    </source>
</evidence>
<dbReference type="Pfam" id="PF00059">
    <property type="entry name" value="Lectin_C"/>
    <property type="match status" value="2"/>
</dbReference>
<dbReference type="InterPro" id="IPR001304">
    <property type="entry name" value="C-type_lectin-like"/>
</dbReference>
<feature type="domain" description="C-type lectin" evidence="1">
    <location>
        <begin position="1"/>
        <end position="69"/>
    </location>
</feature>
<dbReference type="AlphaFoldDB" id="A0A8C5I9Q6"/>
<dbReference type="Gene3D" id="3.10.100.10">
    <property type="entry name" value="Mannose-Binding Protein A, subunit A"/>
    <property type="match status" value="3"/>
</dbReference>
<dbReference type="PROSITE" id="PS50041">
    <property type="entry name" value="C_TYPE_LECTIN_2"/>
    <property type="match status" value="2"/>
</dbReference>
<dbReference type="SUPFAM" id="SSF56436">
    <property type="entry name" value="C-type lectin-like"/>
    <property type="match status" value="3"/>
</dbReference>